<dbReference type="PROSITE" id="PS50022">
    <property type="entry name" value="FA58C_3"/>
    <property type="match status" value="5"/>
</dbReference>
<feature type="region of interest" description="Disordered" evidence="5">
    <location>
        <begin position="2033"/>
        <end position="2056"/>
    </location>
</feature>
<dbReference type="PROSITE" id="PS50041">
    <property type="entry name" value="C_TYPE_LECTIN_2"/>
    <property type="match status" value="1"/>
</dbReference>
<proteinExistence type="predicted"/>
<dbReference type="InterPro" id="IPR016187">
    <property type="entry name" value="CTDL_fold"/>
</dbReference>
<dbReference type="InterPro" id="IPR006585">
    <property type="entry name" value="FTP1"/>
</dbReference>
<evidence type="ECO:0000256" key="2">
    <source>
        <dbReference type="ARBA" id="ARBA00022837"/>
    </source>
</evidence>
<dbReference type="PANTHER" id="PTHR47635">
    <property type="entry name" value="CUB DOMAIN-CONTAINING PROTEIN"/>
    <property type="match status" value="1"/>
</dbReference>
<organism>
    <name type="scientific">Branchiostoma floridae</name>
    <name type="common">Florida lancelet</name>
    <name type="synonym">Amphioxus</name>
    <dbReference type="NCBI Taxonomy" id="7739"/>
    <lineage>
        <taxon>Eukaryota</taxon>
        <taxon>Metazoa</taxon>
        <taxon>Chordata</taxon>
        <taxon>Cephalochordata</taxon>
        <taxon>Leptocardii</taxon>
        <taxon>Amphioxiformes</taxon>
        <taxon>Branchiostomatidae</taxon>
        <taxon>Branchiostoma</taxon>
    </lineage>
</organism>
<dbReference type="eggNOG" id="KOG3669">
    <property type="taxonomic scope" value="Eukaryota"/>
</dbReference>
<dbReference type="SUPFAM" id="SSF56436">
    <property type="entry name" value="C-type lectin-like"/>
    <property type="match status" value="1"/>
</dbReference>
<name>C3ZK67_BRAFL</name>
<dbReference type="InterPro" id="IPR000421">
    <property type="entry name" value="FA58C"/>
</dbReference>
<keyword evidence="1" id="KW-0479">Metal-binding</keyword>
<dbReference type="InParanoid" id="C3ZK67"/>
<feature type="region of interest" description="Disordered" evidence="5">
    <location>
        <begin position="1"/>
        <end position="41"/>
    </location>
</feature>
<dbReference type="PANTHER" id="PTHR47635:SF2">
    <property type="entry name" value="LAMG-LIKE JELLYROLL FOLD DOMAIN-CONTAINING PROTEIN"/>
    <property type="match status" value="1"/>
</dbReference>
<dbReference type="SMART" id="SM00034">
    <property type="entry name" value="CLECT"/>
    <property type="match status" value="1"/>
</dbReference>
<protein>
    <recommendedName>
        <fullName evidence="9">F5/8 type C domain-containing protein</fullName>
    </recommendedName>
</protein>
<feature type="compositionally biased region" description="Basic and acidic residues" evidence="5">
    <location>
        <begin position="25"/>
        <end position="34"/>
    </location>
</feature>
<dbReference type="Gene3D" id="3.10.100.10">
    <property type="entry name" value="Mannose-Binding Protein A, subunit A"/>
    <property type="match status" value="1"/>
</dbReference>
<dbReference type="Pfam" id="PF19193">
    <property type="entry name" value="Tectonin"/>
    <property type="match status" value="3"/>
</dbReference>
<dbReference type="InterPro" id="IPR008979">
    <property type="entry name" value="Galactose-bd-like_sf"/>
</dbReference>
<dbReference type="SMART" id="SM00706">
    <property type="entry name" value="TECPR"/>
    <property type="match status" value="11"/>
</dbReference>
<feature type="domain" description="F5/8 type C" evidence="6">
    <location>
        <begin position="2019"/>
        <end position="2123"/>
    </location>
</feature>
<feature type="region of interest" description="Disordered" evidence="5">
    <location>
        <begin position="1820"/>
        <end position="1844"/>
    </location>
</feature>
<evidence type="ECO:0000256" key="3">
    <source>
        <dbReference type="ARBA" id="ARBA00023157"/>
    </source>
</evidence>
<accession>C3ZK67</accession>
<feature type="coiled-coil region" evidence="4">
    <location>
        <begin position="2357"/>
        <end position="2384"/>
    </location>
</feature>
<keyword evidence="3" id="KW-1015">Disulfide bond</keyword>
<dbReference type="SMART" id="SM00607">
    <property type="entry name" value="FTP"/>
    <property type="match status" value="1"/>
</dbReference>
<dbReference type="InterPro" id="IPR001304">
    <property type="entry name" value="C-type_lectin-like"/>
</dbReference>
<evidence type="ECO:0000259" key="6">
    <source>
        <dbReference type="PROSITE" id="PS50022"/>
    </source>
</evidence>
<reference evidence="8" key="1">
    <citation type="journal article" date="2008" name="Nature">
        <title>The amphioxus genome and the evolution of the chordate karyotype.</title>
        <authorList>
            <consortium name="US DOE Joint Genome Institute (JGI-PGF)"/>
            <person name="Putnam N.H."/>
            <person name="Butts T."/>
            <person name="Ferrier D.E.K."/>
            <person name="Furlong R.F."/>
            <person name="Hellsten U."/>
            <person name="Kawashima T."/>
            <person name="Robinson-Rechavi M."/>
            <person name="Shoguchi E."/>
            <person name="Terry A."/>
            <person name="Yu J.-K."/>
            <person name="Benito-Gutierrez E.L."/>
            <person name="Dubchak I."/>
            <person name="Garcia-Fernandez J."/>
            <person name="Gibson-Brown J.J."/>
            <person name="Grigoriev I.V."/>
            <person name="Horton A.C."/>
            <person name="de Jong P.J."/>
            <person name="Jurka J."/>
            <person name="Kapitonov V.V."/>
            <person name="Kohara Y."/>
            <person name="Kuroki Y."/>
            <person name="Lindquist E."/>
            <person name="Lucas S."/>
            <person name="Osoegawa K."/>
            <person name="Pennacchio L.A."/>
            <person name="Salamov A.A."/>
            <person name="Satou Y."/>
            <person name="Sauka-Spengler T."/>
            <person name="Schmutz J."/>
            <person name="Shin-I T."/>
            <person name="Toyoda A."/>
            <person name="Bronner-Fraser M."/>
            <person name="Fujiyama A."/>
            <person name="Holland L.Z."/>
            <person name="Holland P.W.H."/>
            <person name="Satoh N."/>
            <person name="Rokhsar D.S."/>
        </authorList>
    </citation>
    <scope>NUCLEOTIDE SEQUENCE [LARGE SCALE GENOMIC DNA]</scope>
    <source>
        <strain evidence="8">S238N-H82</strain>
        <tissue evidence="8">Testes</tissue>
    </source>
</reference>
<dbReference type="Gene3D" id="2.60.120.260">
    <property type="entry name" value="Galactose-binding domain-like"/>
    <property type="match status" value="5"/>
</dbReference>
<feature type="region of interest" description="Disordered" evidence="5">
    <location>
        <begin position="1456"/>
        <end position="1475"/>
    </location>
</feature>
<dbReference type="InterPro" id="IPR006624">
    <property type="entry name" value="Beta-propeller_rpt_TECPR"/>
</dbReference>
<dbReference type="Pfam" id="PF00754">
    <property type="entry name" value="F5_F8_type_C"/>
    <property type="match status" value="4"/>
</dbReference>
<feature type="compositionally biased region" description="Polar residues" evidence="5">
    <location>
        <begin position="2044"/>
        <end position="2056"/>
    </location>
</feature>
<dbReference type="Pfam" id="PF00059">
    <property type="entry name" value="Lectin_C"/>
    <property type="match status" value="1"/>
</dbReference>
<dbReference type="eggNOG" id="KOG4297">
    <property type="taxonomic scope" value="Eukaryota"/>
</dbReference>
<dbReference type="SUPFAM" id="SSF49785">
    <property type="entry name" value="Galactose-binding domain-like"/>
    <property type="match status" value="5"/>
</dbReference>
<evidence type="ECO:0000259" key="7">
    <source>
        <dbReference type="PROSITE" id="PS50041"/>
    </source>
</evidence>
<feature type="compositionally biased region" description="Polar residues" evidence="5">
    <location>
        <begin position="12"/>
        <end position="21"/>
    </location>
</feature>
<dbReference type="InterPro" id="IPR016186">
    <property type="entry name" value="C-type_lectin-like/link_sf"/>
</dbReference>
<dbReference type="Pfam" id="PF22633">
    <property type="entry name" value="F5_F8_type_C_2"/>
    <property type="match status" value="1"/>
</dbReference>
<keyword evidence="4" id="KW-0175">Coiled coil</keyword>
<evidence type="ECO:0000256" key="5">
    <source>
        <dbReference type="SAM" id="MobiDB-lite"/>
    </source>
</evidence>
<sequence length="2391" mass="251095">MAAGVPDRLTPSAPTRSTDPTQLARETEKEEPGEMRSISSQVGKVQGPKYISLGCWKDTGNRAIATLEGADARLDGSYTARADAIEKCYQVAKSRGYSVFAVQNGGWCAGSANALSTYRKYGRSAACGKDGEGGGWANEVYLITGAPITLPAGYVPKPYFSIGCWKDTGNRAIPTLEGKDARLDGSYTARADAIEKCYQVAKSLGYRAFAVQNGGWCAGSANALSTYKKYGPYTTCKGDGEGGAWGNEVYLISGLLGGSGFSSGGFSSGGVGGGPATWLRRDPSWVVSSAGTPLKNGGVTYDAAKVLDGSTGTYWNPQETSRNYNNWYIVLDLKAPYTLSQIAINNFGDTTHDVKAFKLQKSQSGAQNSWEDVTSVGTVQGGTNRRQEFGGFQGTARYWRFVVTQTHSGYQPYLVAKSRGYSVFAVQNGGWCAGSANALSTYRKYGRSAACGKDGEGGGWANEVYLITGAPITLPAGYVPKPYFSIGCWKDTGNRAIPTLEGKDARLDGSYTARANAIEKCYQVAKSLGYRAFAVQNGGWCAGSANALSTYKKYGPYTTCKEDGEGGAWGNEVYLISGLLGGSGFSSGGFSSGGFSSGGFSSGGVGGGPATWLRRDPSWVVSSAGTPWKNGGVTYDAAKVLDGSTGTYWNPQETSRNYNNWYIVLDLKAPYTLSQIAINNFGDTTHDVKAFKLQKSQSGAQNSWEDVTSVGTVQGGTNRRQEFGGFQGTARYWRFVVTQTHSGWQPYLVEVDFYGSRAGGEVGKVQGPKYISLGCWKDTGNRAIATLEGADARLDGSYTARADAIEKCYQVAKSRGYSVFAVQNGGWCAGSANALSTYRKYGRSAACGKDGEGGGWANEVYLITGAPITLPKGYVPKPYFSIGCWKDTGNRAIPTLEGKDARLDGSYTARANAIEKCYQVAKSLGYRAFAVQNGGWCAGSANALSTYKKYGPYTTCKEDGEGGAWGNEVYLISGLLGGSGFSSGGFSSGGVGGGPGTIWKQVDGALKYVSVGQAGVWGVKPDNSVVYRIGTYGNPGSTGQGWRPVGGQAVKQLAVGMGVIWAVSPDNNIWTRQGAPITLPAGYVPKPYFSIGCWKDTGNRAIPTLEGKDARLDGTYTARANAIEKCYQVAKSLGYRAFAVQHGGWCAGSATALSTYKKYGPYTTCKEDGEGGAWGNEVYLISGLLGGSGFSSGGFSSGGVGGGPGTTWAPVGGSLRFVSIGPSGVWGVTAAGQIKYRTGSSGNAVGTGSGWEAVEGALMQISVGDGIVWGVNSGHNIWIRTGISSSNPKGTGWQQIAGGLKVVSCGARSNQVWGVNRLNQVWRREGITPGNLKGTIWKQVDGALKYVSVGQAGVWGVKPDNSVVYRIGTYGTPGSTGQGWRPVGGQAVKQLAVGMGVIWAVSPDNNIWTRQGLSPGNPTGSGWKQIPGSLSAVYVSSASNQVWGVNSGDQVFKRSGIGGGEGSLGGGGSGGGGGEVGKVQGPKYISLGCWKDTGNRAIATLEGADARLDGSYTARTIWKQVDGALKYVSVGQAGVWGVKPDNSVVYRIGTYGTPGSTGQGWRPVGGQAVKQLAVGMGVIWAVSPDNNIWTRQGLSPGNPTGSGWKQIPGSLSAVYVSSASNQVWGVNSGDQVFKRSGIGGGEGSLGGGGSGGGAVGTTNIALNRPAAQSSVKYGAPAGRAVDGDDNPQWAGGSCTHTAREPNPWWRVDLGSSQAVGRVVVTNRKDCCSQRLKGFTVYVGDSPEVLSNPTCGGPQAVAGRGTITVSCGGLRGRYVGIALKGAQRTLTLCEVKVFGGVGGGGVGGGVEGGVGGSVGRGVEGGAEGGVEGAVEGGAEGGVEGGVGGGVEGGVGGGVAGDVAGEGFGESVGGGAVGDGSGTWLAWSLPSGSITSAGTPGANAGPATVLDGNPNTYWSPQGLPRNHNNWWIIFDMQKTYTISGFKLQNFGDNTHDVTNFKLETSDDGSTWTQVFATGSVRPGTTAPQPFGGFYGSGRYWRFTATRTASGWQPYLVGLMFYGVEGTPNNKALIMSTSGISSSGTAGGQNGPQNTVDGNPNTYWSPQGLPMNHNNWWIIFDFQRVYTLSAIRVTNYGDTTHDVTAFKLETSDDKVTWQPVYSTSGVRPGTNQPQMFGGFSGTGRYWRFTVTRTASGNQPYLVGLMFYTIIRRQEQTHFKVVGMLKTVAEAKEYCKTDQNGHLADVRSKALLDFLMTTINDIGKTKNYWMGLHDATGEGGWEWADGAPLSSCSYKNWASGEPSNIGEHSCVQLWAAKGFQWDTDDCGEKKFFICQKGREVEADVGLEDAVEEVMREEEPEVEDGQADDISRDMSVSWEGEEADDAIAREVGDTPDDVIELGEEAGSEVEEDIEEIEEILEELREVEDEQNFDFEPDDYE</sequence>
<dbReference type="FunFam" id="2.60.120.260:FF:000266">
    <property type="entry name" value="Uncharacterized protein"/>
    <property type="match status" value="1"/>
</dbReference>
<evidence type="ECO:0000313" key="8">
    <source>
        <dbReference type="EMBL" id="EEN46966.1"/>
    </source>
</evidence>
<evidence type="ECO:0000256" key="4">
    <source>
        <dbReference type="SAM" id="Coils"/>
    </source>
</evidence>
<feature type="domain" description="F5/8 type C" evidence="6">
    <location>
        <begin position="1643"/>
        <end position="1795"/>
    </location>
</feature>
<dbReference type="CDD" id="cd00037">
    <property type="entry name" value="CLECT"/>
    <property type="match status" value="1"/>
</dbReference>
<evidence type="ECO:0008006" key="9">
    <source>
        <dbReference type="Google" id="ProtNLM"/>
    </source>
</evidence>
<keyword evidence="2" id="KW-0106">Calcium</keyword>
<dbReference type="GO" id="GO:0046872">
    <property type="term" value="F:metal ion binding"/>
    <property type="evidence" value="ECO:0007669"/>
    <property type="project" value="UniProtKB-KW"/>
</dbReference>
<dbReference type="EMBL" id="GG666636">
    <property type="protein sequence ID" value="EEN46966.1"/>
    <property type="molecule type" value="Genomic_DNA"/>
</dbReference>
<feature type="domain" description="F5/8 type C" evidence="6">
    <location>
        <begin position="1866"/>
        <end position="2017"/>
    </location>
</feature>
<gene>
    <name evidence="8" type="ORF">BRAFLDRAFT_101110</name>
</gene>
<feature type="domain" description="F5/8 type C" evidence="6">
    <location>
        <begin position="598"/>
        <end position="756"/>
    </location>
</feature>
<feature type="domain" description="C-type lectin" evidence="7">
    <location>
        <begin position="2178"/>
        <end position="2287"/>
    </location>
</feature>
<feature type="domain" description="F5/8 type C" evidence="6">
    <location>
        <begin position="259"/>
        <end position="423"/>
    </location>
</feature>
<evidence type="ECO:0000256" key="1">
    <source>
        <dbReference type="ARBA" id="ARBA00022723"/>
    </source>
</evidence>